<feature type="compositionally biased region" description="Basic and acidic residues" evidence="1">
    <location>
        <begin position="15"/>
        <end position="27"/>
    </location>
</feature>
<evidence type="ECO:0000313" key="3">
    <source>
        <dbReference type="Proteomes" id="UP000015453"/>
    </source>
</evidence>
<keyword evidence="3" id="KW-1185">Reference proteome</keyword>
<organism evidence="2 3">
    <name type="scientific">Genlisea aurea</name>
    <dbReference type="NCBI Taxonomy" id="192259"/>
    <lineage>
        <taxon>Eukaryota</taxon>
        <taxon>Viridiplantae</taxon>
        <taxon>Streptophyta</taxon>
        <taxon>Embryophyta</taxon>
        <taxon>Tracheophyta</taxon>
        <taxon>Spermatophyta</taxon>
        <taxon>Magnoliopsida</taxon>
        <taxon>eudicotyledons</taxon>
        <taxon>Gunneridae</taxon>
        <taxon>Pentapetalae</taxon>
        <taxon>asterids</taxon>
        <taxon>lamiids</taxon>
        <taxon>Lamiales</taxon>
        <taxon>Lentibulariaceae</taxon>
        <taxon>Genlisea</taxon>
    </lineage>
</organism>
<dbReference type="AlphaFoldDB" id="S8DN70"/>
<comment type="caution">
    <text evidence="2">The sequence shown here is derived from an EMBL/GenBank/DDBJ whole genome shotgun (WGS) entry which is preliminary data.</text>
</comment>
<gene>
    <name evidence="2" type="ORF">M569_10335</name>
</gene>
<dbReference type="EMBL" id="AUSU01004818">
    <property type="protein sequence ID" value="EPS64448.1"/>
    <property type="molecule type" value="Genomic_DNA"/>
</dbReference>
<dbReference type="Proteomes" id="UP000015453">
    <property type="component" value="Unassembled WGS sequence"/>
</dbReference>
<evidence type="ECO:0000313" key="2">
    <source>
        <dbReference type="EMBL" id="EPS64448.1"/>
    </source>
</evidence>
<proteinExistence type="predicted"/>
<name>S8DN70_9LAMI</name>
<feature type="region of interest" description="Disordered" evidence="1">
    <location>
        <begin position="1"/>
        <end position="99"/>
    </location>
</feature>
<reference evidence="2 3" key="1">
    <citation type="journal article" date="2013" name="BMC Genomics">
        <title>The miniature genome of a carnivorous plant Genlisea aurea contains a low number of genes and short non-coding sequences.</title>
        <authorList>
            <person name="Leushkin E.V."/>
            <person name="Sutormin R.A."/>
            <person name="Nabieva E.R."/>
            <person name="Penin A.A."/>
            <person name="Kondrashov A.S."/>
            <person name="Logacheva M.D."/>
        </authorList>
    </citation>
    <scope>NUCLEOTIDE SEQUENCE [LARGE SCALE GENOMIC DNA]</scope>
</reference>
<evidence type="ECO:0000256" key="1">
    <source>
        <dbReference type="SAM" id="MobiDB-lite"/>
    </source>
</evidence>
<protein>
    <submittedName>
        <fullName evidence="2">Uncharacterized protein</fullName>
    </submittedName>
</protein>
<dbReference type="OrthoDB" id="1933147at2759"/>
<feature type="compositionally biased region" description="Basic residues" evidence="1">
    <location>
        <begin position="70"/>
        <end position="81"/>
    </location>
</feature>
<accession>S8DN70</accession>
<sequence>MEPHPQSVDDDLNEAAEKVKEKMRLELDSSSAAAEGGGDDFENAVKNSRTALRPGAIVSVKSNRSTADKKKQKKDKKKRSSKQHDGGGHILKPHKKRKL</sequence>